<organism evidence="2">
    <name type="scientific">viral metagenome</name>
    <dbReference type="NCBI Taxonomy" id="1070528"/>
    <lineage>
        <taxon>unclassified sequences</taxon>
        <taxon>metagenomes</taxon>
        <taxon>organismal metagenomes</taxon>
    </lineage>
</organism>
<sequence length="85" mass="9359">MQPKQVAGSCTPITLITSSIISIIYNNSAHRKAGGNNDGGNTNKRRIKRPNIKHSSSNITNIKCLKNDLKKKTVQFFCAVFSIIL</sequence>
<protein>
    <submittedName>
        <fullName evidence="2">Uncharacterized protein</fullName>
    </submittedName>
</protein>
<evidence type="ECO:0000313" key="2">
    <source>
        <dbReference type="EMBL" id="QHT01717.1"/>
    </source>
</evidence>
<dbReference type="EMBL" id="MN739380">
    <property type="protein sequence ID" value="QHT01717.1"/>
    <property type="molecule type" value="Genomic_DNA"/>
</dbReference>
<feature type="region of interest" description="Disordered" evidence="1">
    <location>
        <begin position="30"/>
        <end position="50"/>
    </location>
</feature>
<reference evidence="2" key="1">
    <citation type="journal article" date="2020" name="Nature">
        <title>Giant virus diversity and host interactions through global metagenomics.</title>
        <authorList>
            <person name="Schulz F."/>
            <person name="Roux S."/>
            <person name="Paez-Espino D."/>
            <person name="Jungbluth S."/>
            <person name="Walsh D.A."/>
            <person name="Denef V.J."/>
            <person name="McMahon K.D."/>
            <person name="Konstantinidis K.T."/>
            <person name="Eloe-Fadrosh E.A."/>
            <person name="Kyrpides N.C."/>
            <person name="Woyke T."/>
        </authorList>
    </citation>
    <scope>NUCLEOTIDE SEQUENCE</scope>
    <source>
        <strain evidence="2">GVMAG-M-3300020523-10</strain>
    </source>
</reference>
<dbReference type="AlphaFoldDB" id="A0A6C0CBJ7"/>
<accession>A0A6C0CBJ7</accession>
<evidence type="ECO:0000256" key="1">
    <source>
        <dbReference type="SAM" id="MobiDB-lite"/>
    </source>
</evidence>
<proteinExistence type="predicted"/>
<name>A0A6C0CBJ7_9ZZZZ</name>